<keyword evidence="3 6" id="KW-0256">Endoplasmic reticulum</keyword>
<evidence type="ECO:0000256" key="4">
    <source>
        <dbReference type="ARBA" id="ARBA00022989"/>
    </source>
</evidence>
<proteinExistence type="predicted"/>
<evidence type="ECO:0000256" key="7">
    <source>
        <dbReference type="SAM" id="MobiDB-lite"/>
    </source>
</evidence>
<keyword evidence="11" id="KW-1185">Reference proteome</keyword>
<evidence type="ECO:0000256" key="5">
    <source>
        <dbReference type="ARBA" id="ARBA00023136"/>
    </source>
</evidence>
<protein>
    <recommendedName>
        <fullName evidence="6">Reticulon-like protein</fullName>
    </recommendedName>
</protein>
<evidence type="ECO:0000256" key="1">
    <source>
        <dbReference type="ARBA" id="ARBA00004477"/>
    </source>
</evidence>
<dbReference type="EMBL" id="FNXT01000770">
    <property type="protein sequence ID" value="SZX67131.1"/>
    <property type="molecule type" value="Genomic_DNA"/>
</dbReference>
<feature type="compositionally biased region" description="Low complexity" evidence="7">
    <location>
        <begin position="72"/>
        <end position="91"/>
    </location>
</feature>
<evidence type="ECO:0000313" key="11">
    <source>
        <dbReference type="Proteomes" id="UP000256970"/>
    </source>
</evidence>
<feature type="compositionally biased region" description="Polar residues" evidence="7">
    <location>
        <begin position="24"/>
        <end position="52"/>
    </location>
</feature>
<evidence type="ECO:0000256" key="2">
    <source>
        <dbReference type="ARBA" id="ARBA00022692"/>
    </source>
</evidence>
<evidence type="ECO:0000259" key="8">
    <source>
        <dbReference type="PROSITE" id="PS50845"/>
    </source>
</evidence>
<dbReference type="EMBL" id="FNXT01001208">
    <property type="protein sequence ID" value="SZX74234.1"/>
    <property type="molecule type" value="Genomic_DNA"/>
</dbReference>
<feature type="compositionally biased region" description="Basic and acidic residues" evidence="7">
    <location>
        <begin position="92"/>
        <end position="101"/>
    </location>
</feature>
<evidence type="ECO:0000313" key="9">
    <source>
        <dbReference type="EMBL" id="SZX67131.1"/>
    </source>
</evidence>
<dbReference type="STRING" id="3088.A0A383WB46"/>
<organism evidence="10 11">
    <name type="scientific">Tetradesmus obliquus</name>
    <name type="common">Green alga</name>
    <name type="synonym">Acutodesmus obliquus</name>
    <dbReference type="NCBI Taxonomy" id="3088"/>
    <lineage>
        <taxon>Eukaryota</taxon>
        <taxon>Viridiplantae</taxon>
        <taxon>Chlorophyta</taxon>
        <taxon>core chlorophytes</taxon>
        <taxon>Chlorophyceae</taxon>
        <taxon>CS clade</taxon>
        <taxon>Sphaeropleales</taxon>
        <taxon>Scenedesmaceae</taxon>
        <taxon>Tetradesmus</taxon>
    </lineage>
</organism>
<sequence>MDLAENKPFFEMSPLASHHDSDGKSLSFNGGSKNAGTATSGGSAMSTDSLQSRAPFGELQRNNFEFSKPMQFGGSNPSSNPSSKPFSSLLSKKADSARTPDQRPALSEEPVTPGSVVSESKGALGTDATAAPAVPRAPINWADILLWKEPLQSFAMFVTGLLAFSLVTFAAYGAHRMTLVSGLSYLLLADLCANFFRYFVSKPWHDKCLWGGAAQMKHALTRVNAGILHLAAAHDKYLSAENPSITLKVAGVLWASAWIGSFLSLWWCALLAYIGAFTLPAAYMASRDSLEATAKSIRAATIDKADAAGLPRTVRALAVASAVTVLFFVGSWTQAFLGFFVAATYWRTLLVPKEVDLIRSAAEPYTMSVHKVSTRLGAAAGDAFMRMSTAKPSTRTKSHFSKAE</sequence>
<dbReference type="PROSITE" id="PS50845">
    <property type="entry name" value="RETICULON"/>
    <property type="match status" value="1"/>
</dbReference>
<feature type="transmembrane region" description="Helical" evidence="6">
    <location>
        <begin position="252"/>
        <end position="274"/>
    </location>
</feature>
<evidence type="ECO:0000313" key="10">
    <source>
        <dbReference type="EMBL" id="SZX74234.1"/>
    </source>
</evidence>
<keyword evidence="2 6" id="KW-0812">Transmembrane</keyword>
<name>A0A383WB46_TETOB</name>
<comment type="subcellular location">
    <subcellularLocation>
        <location evidence="1 6">Endoplasmic reticulum membrane</location>
        <topology evidence="1 6">Multi-pass membrane protein</topology>
    </subcellularLocation>
</comment>
<feature type="transmembrane region" description="Helical" evidence="6">
    <location>
        <begin position="179"/>
        <end position="200"/>
    </location>
</feature>
<accession>A0A383WB46</accession>
<evidence type="ECO:0000256" key="3">
    <source>
        <dbReference type="ARBA" id="ARBA00022824"/>
    </source>
</evidence>
<gene>
    <name evidence="10" type="ORF">BQ4739_LOCUS14476</name>
    <name evidence="9" type="ORF">BQ4739_LOCUS7552</name>
</gene>
<feature type="transmembrane region" description="Helical" evidence="6">
    <location>
        <begin position="316"/>
        <end position="343"/>
    </location>
</feature>
<dbReference type="AlphaFoldDB" id="A0A383WB46"/>
<dbReference type="InterPro" id="IPR003388">
    <property type="entry name" value="Reticulon"/>
</dbReference>
<feature type="region of interest" description="Disordered" evidence="7">
    <location>
        <begin position="1"/>
        <end position="129"/>
    </location>
</feature>
<keyword evidence="5 6" id="KW-0472">Membrane</keyword>
<reference evidence="10 11" key="1">
    <citation type="submission" date="2016-10" db="EMBL/GenBank/DDBJ databases">
        <authorList>
            <person name="Cai Z."/>
        </authorList>
    </citation>
    <scope>NUCLEOTIDE SEQUENCE [LARGE SCALE GENOMIC DNA]</scope>
</reference>
<feature type="transmembrane region" description="Helical" evidence="6">
    <location>
        <begin position="154"/>
        <end position="173"/>
    </location>
</feature>
<keyword evidence="4 6" id="KW-1133">Transmembrane helix</keyword>
<dbReference type="GO" id="GO:0005789">
    <property type="term" value="C:endoplasmic reticulum membrane"/>
    <property type="evidence" value="ECO:0007669"/>
    <property type="project" value="UniProtKB-SubCell"/>
</dbReference>
<dbReference type="Proteomes" id="UP000256970">
    <property type="component" value="Unassembled WGS sequence"/>
</dbReference>
<feature type="domain" description="Reticulon" evidence="8">
    <location>
        <begin position="141"/>
        <end position="298"/>
    </location>
</feature>
<dbReference type="Pfam" id="PF02453">
    <property type="entry name" value="Reticulon"/>
    <property type="match status" value="1"/>
</dbReference>
<evidence type="ECO:0000256" key="6">
    <source>
        <dbReference type="RuleBase" id="RU363132"/>
    </source>
</evidence>